<sequence length="257" mass="28334">MLYRGVAEFPAVFHAFDGIIPVAVVVPAKNGTQHSAAVDFDIFGGKGKWQFDTTTVRPDADLYVEMQRIVREVAGDTTDVFSVYYQPITTAPVKKGHDNGGNSLRLVMENQTWLAIVSNSKGGADDTEMRLAALRFRTMIEKAAKERGLLLDFLYSNDASYKQSPLQGYGAESLAALQAASAKYDPQGVFQRLQNSGFLLSKVEASALEDLRHLPHGGQPSSRNISRMATQFEAADFQNQMSKLDSRKVILNVRRAK</sequence>
<dbReference type="STRING" id="1447875.A0A2B7XNC3"/>
<reference evidence="1 2" key="1">
    <citation type="submission" date="2017-10" db="EMBL/GenBank/DDBJ databases">
        <title>Comparative genomics in systemic dimorphic fungi from Ajellomycetaceae.</title>
        <authorList>
            <person name="Munoz J.F."/>
            <person name="Mcewen J.G."/>
            <person name="Clay O.K."/>
            <person name="Cuomo C.A."/>
        </authorList>
    </citation>
    <scope>NUCLEOTIDE SEQUENCE [LARGE SCALE GENOMIC DNA]</scope>
    <source>
        <strain evidence="1 2">UAMH5409</strain>
    </source>
</reference>
<dbReference type="AlphaFoldDB" id="A0A2B7XNC3"/>
<name>A0A2B7XNC3_9EURO</name>
<comment type="caution">
    <text evidence="1">The sequence shown here is derived from an EMBL/GenBank/DDBJ whole genome shotgun (WGS) entry which is preliminary data.</text>
</comment>
<evidence type="ECO:0008006" key="3">
    <source>
        <dbReference type="Google" id="ProtNLM"/>
    </source>
</evidence>
<dbReference type="OrthoDB" id="4507439at2759"/>
<proteinExistence type="predicted"/>
<keyword evidence="2" id="KW-1185">Reference proteome</keyword>
<accession>A0A2B7XNC3</accession>
<dbReference type="Proteomes" id="UP000223968">
    <property type="component" value="Unassembled WGS sequence"/>
</dbReference>
<dbReference type="EMBL" id="PDNB01000088">
    <property type="protein sequence ID" value="PGH10152.1"/>
    <property type="molecule type" value="Genomic_DNA"/>
</dbReference>
<gene>
    <name evidence="1" type="ORF">AJ79_05507</name>
</gene>
<protein>
    <recommendedName>
        <fullName evidence="3">Berberine/berberine-like domain-containing protein</fullName>
    </recommendedName>
</protein>
<evidence type="ECO:0000313" key="1">
    <source>
        <dbReference type="EMBL" id="PGH10152.1"/>
    </source>
</evidence>
<organism evidence="1 2">
    <name type="scientific">Helicocarpus griseus UAMH5409</name>
    <dbReference type="NCBI Taxonomy" id="1447875"/>
    <lineage>
        <taxon>Eukaryota</taxon>
        <taxon>Fungi</taxon>
        <taxon>Dikarya</taxon>
        <taxon>Ascomycota</taxon>
        <taxon>Pezizomycotina</taxon>
        <taxon>Eurotiomycetes</taxon>
        <taxon>Eurotiomycetidae</taxon>
        <taxon>Onygenales</taxon>
        <taxon>Ajellomycetaceae</taxon>
        <taxon>Helicocarpus</taxon>
    </lineage>
</organism>
<evidence type="ECO:0000313" key="2">
    <source>
        <dbReference type="Proteomes" id="UP000223968"/>
    </source>
</evidence>